<reference evidence="2 3" key="1">
    <citation type="submission" date="2016-10" db="EMBL/GenBank/DDBJ databases">
        <authorList>
            <person name="de Groot N.N."/>
        </authorList>
    </citation>
    <scope>NUCLEOTIDE SEQUENCE [LARGE SCALE GENOMIC DNA]</scope>
    <source>
        <strain evidence="2 3">DSM 22789</strain>
    </source>
</reference>
<evidence type="ECO:0000313" key="3">
    <source>
        <dbReference type="Proteomes" id="UP000198785"/>
    </source>
</evidence>
<evidence type="ECO:0000313" key="2">
    <source>
        <dbReference type="EMBL" id="SFS33224.1"/>
    </source>
</evidence>
<keyword evidence="1" id="KW-0812">Transmembrane</keyword>
<organism evidence="2 3">
    <name type="scientific">Sphingobacterium wenxiniae</name>
    <dbReference type="NCBI Taxonomy" id="683125"/>
    <lineage>
        <taxon>Bacteria</taxon>
        <taxon>Pseudomonadati</taxon>
        <taxon>Bacteroidota</taxon>
        <taxon>Sphingobacteriia</taxon>
        <taxon>Sphingobacteriales</taxon>
        <taxon>Sphingobacteriaceae</taxon>
        <taxon>Sphingobacterium</taxon>
    </lineage>
</organism>
<dbReference type="Proteomes" id="UP000198785">
    <property type="component" value="Unassembled WGS sequence"/>
</dbReference>
<dbReference type="EMBL" id="FOZZ01000001">
    <property type="protein sequence ID" value="SFS33224.1"/>
    <property type="molecule type" value="Genomic_DNA"/>
</dbReference>
<proteinExistence type="predicted"/>
<protein>
    <submittedName>
        <fullName evidence="2">Uncharacterized protein</fullName>
    </submittedName>
</protein>
<dbReference type="AlphaFoldDB" id="A0A1I6NZ39"/>
<keyword evidence="1" id="KW-0472">Membrane</keyword>
<sequence>MAKQQGQGRAFPKNLHPLDSIFWKNLALLANRSLKNHFLFFFFFFWNESILGIQNMLDFSHYQNDFVKASSR</sequence>
<keyword evidence="1" id="KW-1133">Transmembrane helix</keyword>
<feature type="transmembrane region" description="Helical" evidence="1">
    <location>
        <begin position="38"/>
        <end position="57"/>
    </location>
</feature>
<accession>A0A1I6NZ39</accession>
<gene>
    <name evidence="2" type="ORF">SAMN05660206_101189</name>
</gene>
<evidence type="ECO:0000256" key="1">
    <source>
        <dbReference type="SAM" id="Phobius"/>
    </source>
</evidence>
<keyword evidence="3" id="KW-1185">Reference proteome</keyword>
<name>A0A1I6NZ39_9SPHI</name>